<dbReference type="Pfam" id="PF00700">
    <property type="entry name" value="Flagellin_C"/>
    <property type="match status" value="1"/>
</dbReference>
<gene>
    <name evidence="7" type="ORF">DVB73_25335</name>
</gene>
<dbReference type="Proteomes" id="UP000256503">
    <property type="component" value="Chromosome"/>
</dbReference>
<keyword evidence="7" id="KW-0969">Cilium</keyword>
<evidence type="ECO:0000313" key="8">
    <source>
        <dbReference type="Proteomes" id="UP000256503"/>
    </source>
</evidence>
<comment type="subcellular location">
    <subcellularLocation>
        <location evidence="4">Secreted</location>
    </subcellularLocation>
    <subcellularLocation>
        <location evidence="4">Bacterial flagellum</location>
    </subcellularLocation>
</comment>
<sequence>MLSIHTSAGALTSINVLNRTSHDLVIGQQRLATGYCINGAADNPAGLQIASRLNAQSRGMEVAGRNIADATSMLQTADSGLDEVGNMLLRMKDLATQAASDTNGASDRKAMQNEYDELGKELYNILENTRFNDEQLFGTNGDESKFSKAIDFQTGASANEKLNFDASALLTKLRDTLVKATEKFDSAKIGNTDSGEEISTKDRASTSIDTLTEALNSVGEMRASFGANLNRLTHIDNNLSNVRDKTDVARGRIMDTDYALESANNAKNMMRAQATMSMLQNDRQMQGMILNLLR</sequence>
<evidence type="ECO:0000259" key="5">
    <source>
        <dbReference type="Pfam" id="PF00669"/>
    </source>
</evidence>
<keyword evidence="3 4" id="KW-0975">Bacterial flagellum</keyword>
<keyword evidence="7" id="KW-0282">Flagellum</keyword>
<organism evidence="7 8">
    <name type="scientific">Pseudomonas plecoglossicida</name>
    <dbReference type="NCBI Taxonomy" id="70775"/>
    <lineage>
        <taxon>Bacteria</taxon>
        <taxon>Pseudomonadati</taxon>
        <taxon>Pseudomonadota</taxon>
        <taxon>Gammaproteobacteria</taxon>
        <taxon>Pseudomonadales</taxon>
        <taxon>Pseudomonadaceae</taxon>
        <taxon>Pseudomonas</taxon>
    </lineage>
</organism>
<dbReference type="InterPro" id="IPR046358">
    <property type="entry name" value="Flagellin_C"/>
</dbReference>
<name>A0AAD0R0B1_PSEDL</name>
<dbReference type="GO" id="GO:0005576">
    <property type="term" value="C:extracellular region"/>
    <property type="evidence" value="ECO:0007669"/>
    <property type="project" value="UniProtKB-SubCell"/>
</dbReference>
<comment type="function">
    <text evidence="4">Flagellin is the subunit protein which polymerizes to form the filaments of bacterial flagella.</text>
</comment>
<dbReference type="PRINTS" id="PR00207">
    <property type="entry name" value="FLAGELLIN"/>
</dbReference>
<dbReference type="RefSeq" id="WP_016393577.1">
    <property type="nucleotide sequence ID" value="NZ_CP031146.1"/>
</dbReference>
<comment type="similarity">
    <text evidence="1 4">Belongs to the bacterial flagellin family.</text>
</comment>
<evidence type="ECO:0000313" key="7">
    <source>
        <dbReference type="EMBL" id="AXM98885.1"/>
    </source>
</evidence>
<dbReference type="GeneID" id="49616754"/>
<dbReference type="PANTHER" id="PTHR42792">
    <property type="entry name" value="FLAGELLIN"/>
    <property type="match status" value="1"/>
</dbReference>
<dbReference type="Gene3D" id="1.20.1330.10">
    <property type="entry name" value="f41 fragment of flagellin, N-terminal domain"/>
    <property type="match status" value="1"/>
</dbReference>
<dbReference type="Pfam" id="PF00669">
    <property type="entry name" value="Flagellin_N"/>
    <property type="match status" value="1"/>
</dbReference>
<dbReference type="InterPro" id="IPR001492">
    <property type="entry name" value="Flagellin"/>
</dbReference>
<protein>
    <recommendedName>
        <fullName evidence="4">Flagellin</fullName>
    </recommendedName>
</protein>
<dbReference type="PANTHER" id="PTHR42792:SF2">
    <property type="entry name" value="FLAGELLIN"/>
    <property type="match status" value="1"/>
</dbReference>
<evidence type="ECO:0000256" key="4">
    <source>
        <dbReference type="RuleBase" id="RU362073"/>
    </source>
</evidence>
<evidence type="ECO:0000259" key="6">
    <source>
        <dbReference type="Pfam" id="PF00700"/>
    </source>
</evidence>
<evidence type="ECO:0000256" key="3">
    <source>
        <dbReference type="ARBA" id="ARBA00023143"/>
    </source>
</evidence>
<dbReference type="AlphaFoldDB" id="A0AAD0R0B1"/>
<feature type="domain" description="Flagellin C-terminal" evidence="6">
    <location>
        <begin position="208"/>
        <end position="293"/>
    </location>
</feature>
<dbReference type="InterPro" id="IPR001029">
    <property type="entry name" value="Flagellin_N"/>
</dbReference>
<evidence type="ECO:0000256" key="2">
    <source>
        <dbReference type="ARBA" id="ARBA00022525"/>
    </source>
</evidence>
<dbReference type="GO" id="GO:0009288">
    <property type="term" value="C:bacterial-type flagellum"/>
    <property type="evidence" value="ECO:0007669"/>
    <property type="project" value="UniProtKB-SubCell"/>
</dbReference>
<keyword evidence="7" id="KW-0966">Cell projection</keyword>
<evidence type="ECO:0000256" key="1">
    <source>
        <dbReference type="ARBA" id="ARBA00005709"/>
    </source>
</evidence>
<proteinExistence type="inferred from homology"/>
<dbReference type="SMR" id="A0AAD0R0B1"/>
<dbReference type="GO" id="GO:0005198">
    <property type="term" value="F:structural molecule activity"/>
    <property type="evidence" value="ECO:0007669"/>
    <property type="project" value="UniProtKB-UniRule"/>
</dbReference>
<feature type="domain" description="Flagellin N-terminal" evidence="5">
    <location>
        <begin position="6"/>
        <end position="138"/>
    </location>
</feature>
<keyword evidence="2 4" id="KW-0964">Secreted</keyword>
<dbReference type="EMBL" id="CP031146">
    <property type="protein sequence ID" value="AXM98885.1"/>
    <property type="molecule type" value="Genomic_DNA"/>
</dbReference>
<reference evidence="7 8" key="1">
    <citation type="submission" date="2018-07" db="EMBL/GenBank/DDBJ databases">
        <title>Complete genome sequence of a Pseudomonas plecoglossicida strain pathogenic to the marine fish, Larimichthys crocea.</title>
        <authorList>
            <person name="Tao Z."/>
        </authorList>
    </citation>
    <scope>NUCLEOTIDE SEQUENCE [LARGE SCALE GENOMIC DNA]</scope>
    <source>
        <strain evidence="7 8">XSDHY-P</strain>
    </source>
</reference>
<accession>A0AAD0R0B1</accession>
<dbReference type="SUPFAM" id="SSF64518">
    <property type="entry name" value="Phase 1 flagellin"/>
    <property type="match status" value="1"/>
</dbReference>